<keyword evidence="4" id="KW-1185">Reference proteome</keyword>
<dbReference type="InterPro" id="IPR025836">
    <property type="entry name" value="Zn_knuckle_CX2CX4HX4C"/>
</dbReference>
<dbReference type="GO" id="GO:0003676">
    <property type="term" value="F:nucleic acid binding"/>
    <property type="evidence" value="ECO:0007669"/>
    <property type="project" value="InterPro"/>
</dbReference>
<dbReference type="Pfam" id="PF14392">
    <property type="entry name" value="zf-CCHC_4"/>
    <property type="match status" value="1"/>
</dbReference>
<evidence type="ECO:0000259" key="3">
    <source>
        <dbReference type="PROSITE" id="PS50158"/>
    </source>
</evidence>
<dbReference type="SUPFAM" id="SSF57756">
    <property type="entry name" value="Retrovirus zinc finger-like domains"/>
    <property type="match status" value="1"/>
</dbReference>
<dbReference type="PANTHER" id="PTHR31286">
    <property type="entry name" value="GLYCINE-RICH CELL WALL STRUCTURAL PROTEIN 1.8-LIKE"/>
    <property type="match status" value="1"/>
</dbReference>
<dbReference type="InterPro" id="IPR025558">
    <property type="entry name" value="DUF4283"/>
</dbReference>
<dbReference type="InterPro" id="IPR040256">
    <property type="entry name" value="At4g02000-like"/>
</dbReference>
<sequence>MDEITDLWEHFKSTNDENETVTIDRGKPILTADNVKLCVVAKLHTSKRISAEAIRSVMKSVWRVHNSTRFEPLGMNIYVILFKSLSEKSRVLSSGPWTFNKSLLVLTSPTATNQPLDMNFNFCAFWIQIHNIPFECISTEMANILGAKLGDVEEIEGDGADGWAGPFIRVRVKIDVSKPLRRGIKLKNSDGKDIWCPLRYEKLPDFCYECGKIGHSGRECEQRSKVVTTNSPEQYGDWLRATLLKKSVSHPEEEVFWRGGRFGRGHQVNGGRGGRGDWRRRDENWRDIDGPESSHRRAVEEGVDRVPNEESVTAAEITLRQAKITSQHLVEQSILNDGQAVRI</sequence>
<accession>A0A6J1D765</accession>
<evidence type="ECO:0000313" key="4">
    <source>
        <dbReference type="Proteomes" id="UP000504603"/>
    </source>
</evidence>
<dbReference type="InterPro" id="IPR001878">
    <property type="entry name" value="Znf_CCHC"/>
</dbReference>
<dbReference type="InterPro" id="IPR036875">
    <property type="entry name" value="Znf_CCHC_sf"/>
</dbReference>
<dbReference type="GO" id="GO:0008270">
    <property type="term" value="F:zinc ion binding"/>
    <property type="evidence" value="ECO:0007669"/>
    <property type="project" value="UniProtKB-KW"/>
</dbReference>
<evidence type="ECO:0000256" key="1">
    <source>
        <dbReference type="PROSITE-ProRule" id="PRU00047"/>
    </source>
</evidence>
<dbReference type="OrthoDB" id="1750606at2759"/>
<evidence type="ECO:0000256" key="2">
    <source>
        <dbReference type="SAM" id="MobiDB-lite"/>
    </source>
</evidence>
<protein>
    <submittedName>
        <fullName evidence="5">Uncharacterized protein LOC111017902</fullName>
    </submittedName>
</protein>
<keyword evidence="1" id="KW-0863">Zinc-finger</keyword>
<gene>
    <name evidence="5" type="primary">LOC111017902</name>
</gene>
<dbReference type="Proteomes" id="UP000504603">
    <property type="component" value="Unplaced"/>
</dbReference>
<organism evidence="4 5">
    <name type="scientific">Momordica charantia</name>
    <name type="common">Bitter gourd</name>
    <name type="synonym">Balsam pear</name>
    <dbReference type="NCBI Taxonomy" id="3673"/>
    <lineage>
        <taxon>Eukaryota</taxon>
        <taxon>Viridiplantae</taxon>
        <taxon>Streptophyta</taxon>
        <taxon>Embryophyta</taxon>
        <taxon>Tracheophyta</taxon>
        <taxon>Spermatophyta</taxon>
        <taxon>Magnoliopsida</taxon>
        <taxon>eudicotyledons</taxon>
        <taxon>Gunneridae</taxon>
        <taxon>Pentapetalae</taxon>
        <taxon>rosids</taxon>
        <taxon>fabids</taxon>
        <taxon>Cucurbitales</taxon>
        <taxon>Cucurbitaceae</taxon>
        <taxon>Momordiceae</taxon>
        <taxon>Momordica</taxon>
    </lineage>
</organism>
<name>A0A6J1D765_MOMCH</name>
<evidence type="ECO:0000313" key="5">
    <source>
        <dbReference type="RefSeq" id="XP_022149484.1"/>
    </source>
</evidence>
<feature type="domain" description="CCHC-type" evidence="3">
    <location>
        <begin position="207"/>
        <end position="222"/>
    </location>
</feature>
<proteinExistence type="predicted"/>
<reference evidence="5" key="1">
    <citation type="submission" date="2025-08" db="UniProtKB">
        <authorList>
            <consortium name="RefSeq"/>
        </authorList>
    </citation>
    <scope>IDENTIFICATION</scope>
    <source>
        <strain evidence="5">OHB3-1</strain>
    </source>
</reference>
<dbReference type="RefSeq" id="XP_022149484.1">
    <property type="nucleotide sequence ID" value="XM_022293792.1"/>
</dbReference>
<dbReference type="AlphaFoldDB" id="A0A6J1D765"/>
<dbReference type="PANTHER" id="PTHR31286:SF167">
    <property type="entry name" value="OS09G0268800 PROTEIN"/>
    <property type="match status" value="1"/>
</dbReference>
<dbReference type="GeneID" id="111017902"/>
<keyword evidence="1" id="KW-0862">Zinc</keyword>
<dbReference type="Pfam" id="PF14111">
    <property type="entry name" value="DUF4283"/>
    <property type="match status" value="1"/>
</dbReference>
<feature type="region of interest" description="Disordered" evidence="2">
    <location>
        <begin position="267"/>
        <end position="307"/>
    </location>
</feature>
<dbReference type="PROSITE" id="PS50158">
    <property type="entry name" value="ZF_CCHC"/>
    <property type="match status" value="1"/>
</dbReference>
<feature type="compositionally biased region" description="Basic and acidic residues" evidence="2">
    <location>
        <begin position="274"/>
        <end position="307"/>
    </location>
</feature>
<keyword evidence="1" id="KW-0479">Metal-binding</keyword>
<dbReference type="KEGG" id="mcha:111017902"/>